<accession>A0A1X7RVN4</accession>
<dbReference type="AlphaFoldDB" id="A0A1X7RVN4"/>
<dbReference type="EMBL" id="LT853697">
    <property type="protein sequence ID" value="SMQ51496.1"/>
    <property type="molecule type" value="Genomic_DNA"/>
</dbReference>
<sequence>MISVSTSIQLITKDAFANSIYAASSRLSLRPGWHTVLLLLAERLRTFSVSSAAPLTMLSAASTPSMNEWSWLPTSYLQLPKRPREYMSRSFNLGRS</sequence>
<name>A0A1X7RVN4_ZYMT9</name>
<protein>
    <submittedName>
        <fullName evidence="1">Uncharacterized protein</fullName>
    </submittedName>
</protein>
<evidence type="ECO:0000313" key="1">
    <source>
        <dbReference type="EMBL" id="SMQ51496.1"/>
    </source>
</evidence>
<keyword evidence="2" id="KW-1185">Reference proteome</keyword>
<reference evidence="1 2" key="1">
    <citation type="submission" date="2016-06" db="EMBL/GenBank/DDBJ databases">
        <authorList>
            <person name="Kjaerup R.B."/>
            <person name="Dalgaard T.S."/>
            <person name="Juul-Madsen H.R."/>
        </authorList>
    </citation>
    <scope>NUCLEOTIDE SEQUENCE [LARGE SCALE GENOMIC DNA]</scope>
</reference>
<gene>
    <name evidence="1" type="ORF">ZT3D7_G6649</name>
</gene>
<dbReference type="Proteomes" id="UP000215127">
    <property type="component" value="Chromosome 6"/>
</dbReference>
<proteinExistence type="predicted"/>
<organism evidence="1 2">
    <name type="scientific">Zymoseptoria tritici (strain ST99CH_3D7)</name>
    <dbReference type="NCBI Taxonomy" id="1276538"/>
    <lineage>
        <taxon>Eukaryota</taxon>
        <taxon>Fungi</taxon>
        <taxon>Dikarya</taxon>
        <taxon>Ascomycota</taxon>
        <taxon>Pezizomycotina</taxon>
        <taxon>Dothideomycetes</taxon>
        <taxon>Dothideomycetidae</taxon>
        <taxon>Mycosphaerellales</taxon>
        <taxon>Mycosphaerellaceae</taxon>
        <taxon>Zymoseptoria</taxon>
    </lineage>
</organism>
<evidence type="ECO:0000313" key="2">
    <source>
        <dbReference type="Proteomes" id="UP000215127"/>
    </source>
</evidence>